<keyword evidence="6" id="KW-1185">Reference proteome</keyword>
<dbReference type="Gene3D" id="3.30.40.10">
    <property type="entry name" value="Zinc/RING finger domain, C3HC4 (zinc finger)"/>
    <property type="match status" value="1"/>
</dbReference>
<feature type="compositionally biased region" description="Low complexity" evidence="4">
    <location>
        <begin position="360"/>
        <end position="375"/>
    </location>
</feature>
<sequence length="818" mass="91897">MLVDDFYLRFEGNDTTKRIELYLRHKDNFYHNHLIGSYTNKTKLLRINFNKNEHAFFSELLTDFARNVDTHFMNVTEKKMFQDIVKLYTKQRVGEIVLTKMYETFRDNERKIGNNKFYALTRQFEFDVSQKCMDTKKLCALAYKYGEDVMKLELTSDCNFFRDCRSDEELRFQNYIYEQYLIPALSTQMTELTYTIQIWIDTNSNFLRMHNLDIKFRSCGKCSKQSTHLMSCGHNFCSSCIFDAMNQANYLKLPYKCFLCKTDKMFVPDATILNVSHMMERFNNDLPRSAFEPICELADGASPSSVASTSIVEASKSVESSTTVVPAAVEPVASTSKSTPIAKSKNHPSKKFKQTKITDSKSPSKSSDSKSPSKSSADKPKAKQSKTNDKSKIKSSTKSIASSVNVSLNIENINLPKQVDINIDKSTSNSNTVNINIDKPTSNSPSVADRRRRRVLSSSSDDDDDDAVPNKVIKTEPVWDSERIKQFNNADPSCIINIDSDIELSDNDSLDIELCREQVKIILNDESISDDEMYNVLTRPSTPVVPPVNVFNTVNIDNANNNTIANDIYSAETRPSTPTAIESATTSIVTTETPTDILLPCNPDHYKTIKQELVDDIDVLDRFYSVKADIHARDPSINVDEQGNTTSIVTPIDDDDDDVQIISCKRNGEDIDLRDVTLKQGFPYVAKVNDQYIEKVGIKSEYIDPHVLSISSYIQSTAVPKYGKRVCVLRNAINANLMNDKANDDLASTSNSSDQAMPSISASVSDAPISAVQAESTFDAQPASLDSGISNSIEDDVNNPFIRLGPDNTCIVFDEFKL</sequence>
<keyword evidence="2" id="KW-0863">Zinc-finger</keyword>
<evidence type="ECO:0000256" key="2">
    <source>
        <dbReference type="ARBA" id="ARBA00022771"/>
    </source>
</evidence>
<evidence type="ECO:0000256" key="3">
    <source>
        <dbReference type="ARBA" id="ARBA00022833"/>
    </source>
</evidence>
<keyword evidence="3" id="KW-0862">Zinc</keyword>
<accession>A0A346TPE3</accession>
<protein>
    <submittedName>
        <fullName evidence="5">HOAR</fullName>
    </submittedName>
</protein>
<evidence type="ECO:0000313" key="5">
    <source>
        <dbReference type="EMBL" id="AXU41453.1"/>
    </source>
</evidence>
<feature type="compositionally biased region" description="Low complexity" evidence="4">
    <location>
        <begin position="426"/>
        <end position="437"/>
    </location>
</feature>
<dbReference type="KEGG" id="vg:80533960"/>
<dbReference type="EMBL" id="MH124167">
    <property type="protein sequence ID" value="AXU41453.1"/>
    <property type="molecule type" value="Genomic_DNA"/>
</dbReference>
<feature type="compositionally biased region" description="Basic and acidic residues" evidence="4">
    <location>
        <begin position="376"/>
        <end position="392"/>
    </location>
</feature>
<dbReference type="SUPFAM" id="SSF57850">
    <property type="entry name" value="RING/U-box"/>
    <property type="match status" value="1"/>
</dbReference>
<dbReference type="GeneID" id="80533960"/>
<dbReference type="Proteomes" id="UP000501969">
    <property type="component" value="Segment"/>
</dbReference>
<reference evidence="5 6" key="1">
    <citation type="submission" date="2018-03" db="EMBL/GenBank/DDBJ databases">
        <title>Complete genome sequence of a second alphabaculovirus from the true armyworm, Mythimna unipuncta.</title>
        <authorList>
            <person name="Harrison R.L."/>
            <person name="Mowery J.D."/>
            <person name="Bauchan G.R."/>
            <person name="Theilmann D.A."/>
            <person name="Erlandson M.A."/>
        </authorList>
    </citation>
    <scope>NUCLEOTIDE SEQUENCE [LARGE SCALE GENOMIC DNA]</scope>
    <source>
        <strain evidence="5 6">KY310</strain>
    </source>
</reference>
<feature type="region of interest" description="Disordered" evidence="4">
    <location>
        <begin position="331"/>
        <end position="398"/>
    </location>
</feature>
<evidence type="ECO:0000313" key="6">
    <source>
        <dbReference type="Proteomes" id="UP000501969"/>
    </source>
</evidence>
<dbReference type="GO" id="GO:0008270">
    <property type="term" value="F:zinc ion binding"/>
    <property type="evidence" value="ECO:0007669"/>
    <property type="project" value="UniProtKB-KW"/>
</dbReference>
<organism evidence="5 6">
    <name type="scientific">Mythimna unipuncta nucleopolyhedrovirus</name>
    <dbReference type="NCBI Taxonomy" id="447897"/>
    <lineage>
        <taxon>Viruses</taxon>
        <taxon>Viruses incertae sedis</taxon>
        <taxon>Naldaviricetes</taxon>
        <taxon>Lefavirales</taxon>
        <taxon>Baculoviridae</taxon>
        <taxon>Alphabaculovirus</taxon>
    </lineage>
</organism>
<name>A0A346TPE3_9ABAC</name>
<keyword evidence="1" id="KW-0479">Metal-binding</keyword>
<dbReference type="PROSITE" id="PS00518">
    <property type="entry name" value="ZF_RING_1"/>
    <property type="match status" value="1"/>
</dbReference>
<feature type="region of interest" description="Disordered" evidence="4">
    <location>
        <begin position="424"/>
        <end position="469"/>
    </location>
</feature>
<evidence type="ECO:0000256" key="4">
    <source>
        <dbReference type="SAM" id="MobiDB-lite"/>
    </source>
</evidence>
<proteinExistence type="predicted"/>
<dbReference type="InterPro" id="IPR017907">
    <property type="entry name" value="Znf_RING_CS"/>
</dbReference>
<feature type="compositionally biased region" description="Basic residues" evidence="4">
    <location>
        <begin position="344"/>
        <end position="354"/>
    </location>
</feature>
<dbReference type="InterPro" id="IPR013083">
    <property type="entry name" value="Znf_RING/FYVE/PHD"/>
</dbReference>
<evidence type="ECO:0000256" key="1">
    <source>
        <dbReference type="ARBA" id="ARBA00022723"/>
    </source>
</evidence>
<dbReference type="RefSeq" id="YP_010796465.1">
    <property type="nucleotide sequence ID" value="NC_076031.1"/>
</dbReference>